<dbReference type="EC" id="2.7.13.3" evidence="3"/>
<keyword evidence="11 15" id="KW-1133">Transmembrane helix</keyword>
<dbReference type="CDD" id="cd00082">
    <property type="entry name" value="HisKA"/>
    <property type="match status" value="1"/>
</dbReference>
<evidence type="ECO:0000259" key="16">
    <source>
        <dbReference type="PROSITE" id="PS50109"/>
    </source>
</evidence>
<keyword evidence="5" id="KW-0597">Phosphoprotein</keyword>
<feature type="transmembrane region" description="Helical" evidence="15">
    <location>
        <begin position="304"/>
        <end position="324"/>
    </location>
</feature>
<dbReference type="InterPro" id="IPR005467">
    <property type="entry name" value="His_kinase_dom"/>
</dbReference>
<evidence type="ECO:0000256" key="11">
    <source>
        <dbReference type="ARBA" id="ARBA00022989"/>
    </source>
</evidence>
<dbReference type="Proteomes" id="UP001519343">
    <property type="component" value="Unassembled WGS sequence"/>
</dbReference>
<protein>
    <recommendedName>
        <fullName evidence="3">histidine kinase</fullName>
        <ecNumber evidence="3">2.7.13.3</ecNumber>
    </recommendedName>
</protein>
<evidence type="ECO:0000256" key="8">
    <source>
        <dbReference type="ARBA" id="ARBA00022741"/>
    </source>
</evidence>
<keyword evidence="8" id="KW-0547">Nucleotide-binding</keyword>
<proteinExistence type="predicted"/>
<feature type="domain" description="Histidine kinase" evidence="16">
    <location>
        <begin position="513"/>
        <end position="725"/>
    </location>
</feature>
<evidence type="ECO:0000256" key="13">
    <source>
        <dbReference type="ARBA" id="ARBA00023136"/>
    </source>
</evidence>
<dbReference type="InterPro" id="IPR036097">
    <property type="entry name" value="HisK_dim/P_sf"/>
</dbReference>
<dbReference type="PANTHER" id="PTHR45528">
    <property type="entry name" value="SENSOR HISTIDINE KINASE CPXA"/>
    <property type="match status" value="1"/>
</dbReference>
<evidence type="ECO:0000256" key="9">
    <source>
        <dbReference type="ARBA" id="ARBA00022777"/>
    </source>
</evidence>
<keyword evidence="7 15" id="KW-0812">Transmembrane</keyword>
<comment type="catalytic activity">
    <reaction evidence="1">
        <text>ATP + protein L-histidine = ADP + protein N-phospho-L-histidine.</text>
        <dbReference type="EC" id="2.7.13.3"/>
    </reaction>
</comment>
<keyword evidence="6" id="KW-0808">Transferase</keyword>
<dbReference type="Gene3D" id="3.30.565.10">
    <property type="entry name" value="Histidine kinase-like ATPase, C-terminal domain"/>
    <property type="match status" value="1"/>
</dbReference>
<dbReference type="Pfam" id="PF00512">
    <property type="entry name" value="HisKA"/>
    <property type="match status" value="1"/>
</dbReference>
<evidence type="ECO:0000256" key="6">
    <source>
        <dbReference type="ARBA" id="ARBA00022679"/>
    </source>
</evidence>
<dbReference type="GO" id="GO:0016301">
    <property type="term" value="F:kinase activity"/>
    <property type="evidence" value="ECO:0007669"/>
    <property type="project" value="UniProtKB-KW"/>
</dbReference>
<keyword evidence="12" id="KW-0902">Two-component regulatory system</keyword>
<evidence type="ECO:0000313" key="17">
    <source>
        <dbReference type="EMBL" id="MBP1931738.1"/>
    </source>
</evidence>
<keyword evidence="18" id="KW-1185">Reference proteome</keyword>
<dbReference type="InterPro" id="IPR004358">
    <property type="entry name" value="Sig_transdc_His_kin-like_C"/>
</dbReference>
<dbReference type="InterPro" id="IPR003594">
    <property type="entry name" value="HATPase_dom"/>
</dbReference>
<sequence length="725" mass="83377">MATKWKNKLIILAWLLLFTYGLSSIMTGVLHGSEYINKNYFQTNQFTSQLDQFIDQLSRFELDRVSLEEAKKLITVSQEEIEEHRYRYGDLPEQIANINGQYELKIHEAEQKEVRDAIISERDRKIEDITQNFKSDEHVRKKIIKEKEQKLEEYYHQIEQDRAEFVKSKSVFQYRLTNTETGQTFTNVTKDTEKIDLKDMLFIRQYPSPSSDYLRTDGMSDELNQLLSTRNGGIYEGQVAISKDSVLVKSVLPDYYQFEKRQRTFYILVISGLIAFLLSLYALKKMPVLSPLAPESWQLKYNRVPIDLAAAIFAFCGLITLFLLMKNYPLYLLEYSYELTLRVVKNTIITSLFVALLFSQGQFLIKRMSNKESLKVEWVNSLVYRANEMLKEAFLHRHIGTQVVLLLGIAFALGAGMIITLIQPVFILLYGPITLFIGIPVLVIMIKRAGYFNRIVMNTGELVQGKNVIDLPVVGKSLFATLAGHINALKQGVKSSQREQAKSERLKTELITNVSHDLRTPLTSIISYTELLKKQDLTEEERNSYVQIIDRKSKRLKVLIEDLFEASKMASGNIDLAPEKVDLVQLLQQALAEYNEQIQQSSLQFRVATPDFPVYAVVDGQKMWRVFENLIGNILKYALENTRVYISLIEDMDRIVITFKNVTKYELGDNIDEMFERFKRGDTSRHTEGSGLGLAIAKSIIDLHGGILDLEVDGDLFKATVQIKR</sequence>
<evidence type="ECO:0000256" key="7">
    <source>
        <dbReference type="ARBA" id="ARBA00022692"/>
    </source>
</evidence>
<evidence type="ECO:0000256" key="14">
    <source>
        <dbReference type="SAM" id="Coils"/>
    </source>
</evidence>
<evidence type="ECO:0000256" key="15">
    <source>
        <dbReference type="SAM" id="Phobius"/>
    </source>
</evidence>
<feature type="transmembrane region" description="Helical" evidence="15">
    <location>
        <begin position="265"/>
        <end position="283"/>
    </location>
</feature>
<dbReference type="SUPFAM" id="SSF47384">
    <property type="entry name" value="Homodimeric domain of signal transducing histidine kinase"/>
    <property type="match status" value="1"/>
</dbReference>
<evidence type="ECO:0000256" key="2">
    <source>
        <dbReference type="ARBA" id="ARBA00004651"/>
    </source>
</evidence>
<keyword evidence="14" id="KW-0175">Coiled coil</keyword>
<dbReference type="Pfam" id="PF02518">
    <property type="entry name" value="HATPase_c"/>
    <property type="match status" value="1"/>
</dbReference>
<reference evidence="17 18" key="1">
    <citation type="submission" date="2021-03" db="EMBL/GenBank/DDBJ databases">
        <title>Genomic Encyclopedia of Type Strains, Phase IV (KMG-IV): sequencing the most valuable type-strain genomes for metagenomic binning, comparative biology and taxonomic classification.</title>
        <authorList>
            <person name="Goeker M."/>
        </authorList>
    </citation>
    <scope>NUCLEOTIDE SEQUENCE [LARGE SCALE GENOMIC DNA]</scope>
    <source>
        <strain evidence="17 18">DSM 24738</strain>
    </source>
</reference>
<evidence type="ECO:0000256" key="3">
    <source>
        <dbReference type="ARBA" id="ARBA00012438"/>
    </source>
</evidence>
<evidence type="ECO:0000256" key="5">
    <source>
        <dbReference type="ARBA" id="ARBA00022553"/>
    </source>
</evidence>
<evidence type="ECO:0000313" key="18">
    <source>
        <dbReference type="Proteomes" id="UP001519343"/>
    </source>
</evidence>
<evidence type="ECO:0000256" key="1">
    <source>
        <dbReference type="ARBA" id="ARBA00000085"/>
    </source>
</evidence>
<evidence type="ECO:0000256" key="4">
    <source>
        <dbReference type="ARBA" id="ARBA00022475"/>
    </source>
</evidence>
<dbReference type="SUPFAM" id="SSF55874">
    <property type="entry name" value="ATPase domain of HSP90 chaperone/DNA topoisomerase II/histidine kinase"/>
    <property type="match status" value="1"/>
</dbReference>
<dbReference type="InterPro" id="IPR036890">
    <property type="entry name" value="HATPase_C_sf"/>
</dbReference>
<dbReference type="SMART" id="SM00388">
    <property type="entry name" value="HisKA"/>
    <property type="match status" value="1"/>
</dbReference>
<dbReference type="SMART" id="SM00387">
    <property type="entry name" value="HATPase_c"/>
    <property type="match status" value="1"/>
</dbReference>
<accession>A0ABS4GN98</accession>
<evidence type="ECO:0000256" key="10">
    <source>
        <dbReference type="ARBA" id="ARBA00022840"/>
    </source>
</evidence>
<feature type="transmembrane region" description="Helical" evidence="15">
    <location>
        <begin position="399"/>
        <end position="419"/>
    </location>
</feature>
<dbReference type="PRINTS" id="PR00344">
    <property type="entry name" value="BCTRLSENSOR"/>
</dbReference>
<keyword evidence="9 17" id="KW-0418">Kinase</keyword>
<feature type="transmembrane region" description="Helical" evidence="15">
    <location>
        <begin position="344"/>
        <end position="365"/>
    </location>
</feature>
<comment type="subcellular location">
    <subcellularLocation>
        <location evidence="2">Cell membrane</location>
        <topology evidence="2">Multi-pass membrane protein</topology>
    </subcellularLocation>
</comment>
<keyword evidence="4" id="KW-1003">Cell membrane</keyword>
<evidence type="ECO:0000256" key="12">
    <source>
        <dbReference type="ARBA" id="ARBA00023012"/>
    </source>
</evidence>
<dbReference type="InterPro" id="IPR050398">
    <property type="entry name" value="HssS/ArlS-like"/>
</dbReference>
<dbReference type="Gene3D" id="1.10.287.130">
    <property type="match status" value="1"/>
</dbReference>
<dbReference type="InterPro" id="IPR003661">
    <property type="entry name" value="HisK_dim/P_dom"/>
</dbReference>
<dbReference type="PROSITE" id="PS50109">
    <property type="entry name" value="HIS_KIN"/>
    <property type="match status" value="1"/>
</dbReference>
<comment type="caution">
    <text evidence="17">The sequence shown here is derived from an EMBL/GenBank/DDBJ whole genome shotgun (WGS) entry which is preliminary data.</text>
</comment>
<dbReference type="RefSeq" id="WP_209809811.1">
    <property type="nucleotide sequence ID" value="NZ_JAGGKT010000003.1"/>
</dbReference>
<keyword evidence="13 15" id="KW-0472">Membrane</keyword>
<feature type="coiled-coil region" evidence="14">
    <location>
        <begin position="50"/>
        <end position="87"/>
    </location>
</feature>
<feature type="transmembrane region" description="Helical" evidence="15">
    <location>
        <begin position="425"/>
        <end position="446"/>
    </location>
</feature>
<dbReference type="PANTHER" id="PTHR45528:SF1">
    <property type="entry name" value="SENSOR HISTIDINE KINASE CPXA"/>
    <property type="match status" value="1"/>
</dbReference>
<keyword evidence="10" id="KW-0067">ATP-binding</keyword>
<organism evidence="17 18">
    <name type="scientific">Ammoniphilus resinae</name>
    <dbReference type="NCBI Taxonomy" id="861532"/>
    <lineage>
        <taxon>Bacteria</taxon>
        <taxon>Bacillati</taxon>
        <taxon>Bacillota</taxon>
        <taxon>Bacilli</taxon>
        <taxon>Bacillales</taxon>
        <taxon>Paenibacillaceae</taxon>
        <taxon>Aneurinibacillus group</taxon>
        <taxon>Ammoniphilus</taxon>
    </lineage>
</organism>
<gene>
    <name evidence="17" type="ORF">J2Z37_001739</name>
</gene>
<name>A0ABS4GN98_9BACL</name>
<dbReference type="EMBL" id="JAGGKT010000003">
    <property type="protein sequence ID" value="MBP1931738.1"/>
    <property type="molecule type" value="Genomic_DNA"/>
</dbReference>